<dbReference type="HOGENOM" id="CLU_1714463_0_0_1"/>
<evidence type="ECO:0000313" key="2">
    <source>
        <dbReference type="Proteomes" id="UP000054279"/>
    </source>
</evidence>
<dbReference type="Proteomes" id="UP000054279">
    <property type="component" value="Unassembled WGS sequence"/>
</dbReference>
<dbReference type="AlphaFoldDB" id="A0A0C9VH36"/>
<proteinExistence type="predicted"/>
<reference evidence="1 2" key="1">
    <citation type="submission" date="2014-06" db="EMBL/GenBank/DDBJ databases">
        <title>Evolutionary Origins and Diversification of the Mycorrhizal Mutualists.</title>
        <authorList>
            <consortium name="DOE Joint Genome Institute"/>
            <consortium name="Mycorrhizal Genomics Consortium"/>
            <person name="Kohler A."/>
            <person name="Kuo A."/>
            <person name="Nagy L.G."/>
            <person name="Floudas D."/>
            <person name="Copeland A."/>
            <person name="Barry K.W."/>
            <person name="Cichocki N."/>
            <person name="Veneault-Fourrey C."/>
            <person name="LaButti K."/>
            <person name="Lindquist E.A."/>
            <person name="Lipzen A."/>
            <person name="Lundell T."/>
            <person name="Morin E."/>
            <person name="Murat C."/>
            <person name="Riley R."/>
            <person name="Ohm R."/>
            <person name="Sun H."/>
            <person name="Tunlid A."/>
            <person name="Henrissat B."/>
            <person name="Grigoriev I.V."/>
            <person name="Hibbett D.S."/>
            <person name="Martin F."/>
        </authorList>
    </citation>
    <scope>NUCLEOTIDE SEQUENCE [LARGE SCALE GENOMIC DNA]</scope>
    <source>
        <strain evidence="1 2">SS14</strain>
    </source>
</reference>
<keyword evidence="2" id="KW-1185">Reference proteome</keyword>
<organism evidence="1 2">
    <name type="scientific">Sphaerobolus stellatus (strain SS14)</name>
    <dbReference type="NCBI Taxonomy" id="990650"/>
    <lineage>
        <taxon>Eukaryota</taxon>
        <taxon>Fungi</taxon>
        <taxon>Dikarya</taxon>
        <taxon>Basidiomycota</taxon>
        <taxon>Agaricomycotina</taxon>
        <taxon>Agaricomycetes</taxon>
        <taxon>Phallomycetidae</taxon>
        <taxon>Geastrales</taxon>
        <taxon>Sphaerobolaceae</taxon>
        <taxon>Sphaerobolus</taxon>
    </lineage>
</organism>
<name>A0A0C9VH36_SPHS4</name>
<gene>
    <name evidence="1" type="ORF">M422DRAFT_29132</name>
</gene>
<accession>A0A0C9VH36</accession>
<sequence length="153" mass="17514">MSDDNTTSSSTTNYLQVAQPSYNQTFTDSSPATFGSSSWQIADSWASTFEEFAWQGNWQTPSFNSIPPQQTHEWDIMCGIDSPTPFESFEYSHQPHIDYAVAETQTYNTNVEDNWNWSNNWSNEYTAFHPCSFPIHVNSSELGRKILFRLLSA</sequence>
<evidence type="ECO:0000313" key="1">
    <source>
        <dbReference type="EMBL" id="KIJ46556.1"/>
    </source>
</evidence>
<dbReference type="EMBL" id="KN837106">
    <property type="protein sequence ID" value="KIJ46556.1"/>
    <property type="molecule type" value="Genomic_DNA"/>
</dbReference>
<protein>
    <submittedName>
        <fullName evidence="1">Uncharacterized protein</fullName>
    </submittedName>
</protein>